<evidence type="ECO:0000259" key="1">
    <source>
        <dbReference type="Pfam" id="PF09509"/>
    </source>
</evidence>
<dbReference type="Pfam" id="PF09509">
    <property type="entry name" value="Hypoth_Ymh"/>
    <property type="match status" value="1"/>
</dbReference>
<dbReference type="EMBL" id="FNBN01000002">
    <property type="protein sequence ID" value="SDF60090.1"/>
    <property type="molecule type" value="Genomic_DNA"/>
</dbReference>
<reference evidence="2 3" key="1">
    <citation type="submission" date="2016-10" db="EMBL/GenBank/DDBJ databases">
        <authorList>
            <person name="de Groot N.N."/>
        </authorList>
    </citation>
    <scope>NUCLEOTIDE SEQUENCE [LARGE SCALE GENOMIC DNA]</scope>
    <source>
        <strain evidence="2 3">DSM 527</strain>
    </source>
</reference>
<protein>
    <submittedName>
        <fullName evidence="2">TIGR02391 family protein</fullName>
    </submittedName>
</protein>
<dbReference type="AlphaFoldDB" id="A0A1G7MFX0"/>
<evidence type="ECO:0000313" key="2">
    <source>
        <dbReference type="EMBL" id="SDF60090.1"/>
    </source>
</evidence>
<evidence type="ECO:0000313" key="3">
    <source>
        <dbReference type="Proteomes" id="UP000199045"/>
    </source>
</evidence>
<dbReference type="RefSeq" id="WP_089830711.1">
    <property type="nucleotide sequence ID" value="NZ_FNBN01000002.1"/>
</dbReference>
<organism evidence="2 3">
    <name type="scientific">Chitinophaga filiformis</name>
    <name type="common">Myxococcus filiformis</name>
    <name type="synonym">Flexibacter filiformis</name>
    <dbReference type="NCBI Taxonomy" id="104663"/>
    <lineage>
        <taxon>Bacteria</taxon>
        <taxon>Pseudomonadati</taxon>
        <taxon>Bacteroidota</taxon>
        <taxon>Chitinophagia</taxon>
        <taxon>Chitinophagales</taxon>
        <taxon>Chitinophagaceae</taxon>
        <taxon>Chitinophaga</taxon>
    </lineage>
</organism>
<name>A0A1G7MFX0_CHIFI</name>
<dbReference type="NCBIfam" id="TIGR02391">
    <property type="entry name" value="hypoth_ymh"/>
    <property type="match status" value="1"/>
</dbReference>
<proteinExistence type="predicted"/>
<dbReference type="Proteomes" id="UP000199045">
    <property type="component" value="Unassembled WGS sequence"/>
</dbReference>
<dbReference type="OrthoDB" id="1863356at2"/>
<sequence length="266" mass="30221">MVPSFDDITLTNLALVISRMLTHSQIGQHLSSANISESAQGTNKQDRLYYAFKQKQKQDGCGNNILAFVGMLLNPKRYSVEDEFESQRAAINEKLIYEGIEFDKSGRPQTVVKAKTISEAKRRSQKIKEKVHGIGVHHEILRYCEEEWLKENYFHAILEITKSVAQRLRDKSGYVSDGADLVDECFGLGKDKKPMLAFNSLQSVSEESEHKGFGNFCKGFFSMYRNPKAHNAKILEDTQLSEMTEVLVVASIIHNKLDKTVKTHFK</sequence>
<dbReference type="STRING" id="104663.SAMN04488121_102392"/>
<dbReference type="InterPro" id="IPR012654">
    <property type="entry name" value="CHP02391"/>
</dbReference>
<accession>A0A1G7MFX0</accession>
<feature type="domain" description="Conserved hypothetical protein CHP02391" evidence="1">
    <location>
        <begin position="135"/>
        <end position="257"/>
    </location>
</feature>
<gene>
    <name evidence="2" type="ORF">SAMN04488121_102392</name>
</gene>